<evidence type="ECO:0000313" key="3">
    <source>
        <dbReference type="Proteomes" id="UP000250434"/>
    </source>
</evidence>
<protein>
    <recommendedName>
        <fullName evidence="1">HTH iclR-type domain-containing protein</fullName>
    </recommendedName>
</protein>
<reference evidence="2 3" key="1">
    <citation type="submission" date="2016-04" db="EMBL/GenBank/DDBJ databases">
        <title>Complete genome sequence and analysis of deep-sea sediment isolate, Amycolatopsis sp. WP1.</title>
        <authorList>
            <person name="Wang H."/>
            <person name="Chen S."/>
            <person name="Wu Q."/>
        </authorList>
    </citation>
    <scope>NUCLEOTIDE SEQUENCE [LARGE SCALE GENOMIC DNA]</scope>
    <source>
        <strain evidence="2 3">WP1</strain>
    </source>
</reference>
<dbReference type="AlphaFoldDB" id="A0A344L0L1"/>
<accession>A0A344L0L1</accession>
<dbReference type="EMBL" id="CP015163">
    <property type="protein sequence ID" value="AXB41585.1"/>
    <property type="molecule type" value="Genomic_DNA"/>
</dbReference>
<keyword evidence="3" id="KW-1185">Reference proteome</keyword>
<dbReference type="KEGG" id="aab:A4R43_02820"/>
<proteinExistence type="predicted"/>
<dbReference type="InterPro" id="IPR036390">
    <property type="entry name" value="WH_DNA-bd_sf"/>
</dbReference>
<evidence type="ECO:0000259" key="1">
    <source>
        <dbReference type="Pfam" id="PF09339"/>
    </source>
</evidence>
<dbReference type="Proteomes" id="UP000250434">
    <property type="component" value="Chromosome"/>
</dbReference>
<dbReference type="GO" id="GO:0003677">
    <property type="term" value="F:DNA binding"/>
    <property type="evidence" value="ECO:0007669"/>
    <property type="project" value="InterPro"/>
</dbReference>
<evidence type="ECO:0000313" key="2">
    <source>
        <dbReference type="EMBL" id="AXB41585.1"/>
    </source>
</evidence>
<dbReference type="Pfam" id="PF09339">
    <property type="entry name" value="HTH_IclR"/>
    <property type="match status" value="1"/>
</dbReference>
<dbReference type="InterPro" id="IPR036388">
    <property type="entry name" value="WH-like_DNA-bd_sf"/>
</dbReference>
<sequence>MPRFPTGESVLARVADLPVATTSRLVAELVAHGLLARDPDGRVPVLRTAARALSRVLGFQSLRMPF</sequence>
<dbReference type="GO" id="GO:0006355">
    <property type="term" value="P:regulation of DNA-templated transcription"/>
    <property type="evidence" value="ECO:0007669"/>
    <property type="project" value="InterPro"/>
</dbReference>
<name>A0A344L0L1_9PSEU</name>
<dbReference type="OrthoDB" id="7274111at2"/>
<feature type="domain" description="HTH iclR-type" evidence="1">
    <location>
        <begin position="11"/>
        <end position="39"/>
    </location>
</feature>
<dbReference type="RefSeq" id="WP_113690849.1">
    <property type="nucleotide sequence ID" value="NZ_CP015163.1"/>
</dbReference>
<organism evidence="2 3">
    <name type="scientific">Amycolatopsis albispora</name>
    <dbReference type="NCBI Taxonomy" id="1804986"/>
    <lineage>
        <taxon>Bacteria</taxon>
        <taxon>Bacillati</taxon>
        <taxon>Actinomycetota</taxon>
        <taxon>Actinomycetes</taxon>
        <taxon>Pseudonocardiales</taxon>
        <taxon>Pseudonocardiaceae</taxon>
        <taxon>Amycolatopsis</taxon>
    </lineage>
</organism>
<dbReference type="InterPro" id="IPR005471">
    <property type="entry name" value="Tscrpt_reg_IclR_N"/>
</dbReference>
<dbReference type="Gene3D" id="1.10.10.10">
    <property type="entry name" value="Winged helix-like DNA-binding domain superfamily/Winged helix DNA-binding domain"/>
    <property type="match status" value="1"/>
</dbReference>
<gene>
    <name evidence="2" type="ORF">A4R43_02820</name>
</gene>
<dbReference type="SUPFAM" id="SSF46785">
    <property type="entry name" value="Winged helix' DNA-binding domain"/>
    <property type="match status" value="1"/>
</dbReference>